<organism evidence="1 2">
    <name type="scientific">Heliocybe sulcata</name>
    <dbReference type="NCBI Taxonomy" id="5364"/>
    <lineage>
        <taxon>Eukaryota</taxon>
        <taxon>Fungi</taxon>
        <taxon>Dikarya</taxon>
        <taxon>Basidiomycota</taxon>
        <taxon>Agaricomycotina</taxon>
        <taxon>Agaricomycetes</taxon>
        <taxon>Gloeophyllales</taxon>
        <taxon>Gloeophyllaceae</taxon>
        <taxon>Heliocybe</taxon>
    </lineage>
</organism>
<sequence length="295" mass="32578">MGSGTRCSTGEYAAARVVCVAPVSTILASVLSAATDRQVLVNTTTGGLNTGLWDETPIFYLIAPYTKYPSEQVPLSRHAALSVPSDRSCNSSGHGDDGAGIVCFNHPQILPPRHANSQHVSANEIGGFQKSHSSTTGCIRLDCHIEWHKGLHTQPNILSTGYRRLTYDIWAHLLSAIVWRSVRASIFAFFSLAAAGVSRRTKLLESIIPRYNRSLKASSWRRSSSSLRRSFSLRNVPKPFGAKTHSLCVVKTWNCVSEALSDVRLASMFWRIPYGVFIARIRRFNDRQLNYLGIG</sequence>
<evidence type="ECO:0000313" key="1">
    <source>
        <dbReference type="EMBL" id="TFK49821.1"/>
    </source>
</evidence>
<protein>
    <submittedName>
        <fullName evidence="1">Uncharacterized protein</fullName>
    </submittedName>
</protein>
<gene>
    <name evidence="1" type="ORF">OE88DRAFT_1662517</name>
</gene>
<accession>A0A5C3N7P2</accession>
<dbReference type="AlphaFoldDB" id="A0A5C3N7P2"/>
<name>A0A5C3N7P2_9AGAM</name>
<dbReference type="Proteomes" id="UP000305948">
    <property type="component" value="Unassembled WGS sequence"/>
</dbReference>
<proteinExistence type="predicted"/>
<keyword evidence="2" id="KW-1185">Reference proteome</keyword>
<reference evidence="1 2" key="1">
    <citation type="journal article" date="2019" name="Nat. Ecol. Evol.">
        <title>Megaphylogeny resolves global patterns of mushroom evolution.</title>
        <authorList>
            <person name="Varga T."/>
            <person name="Krizsan K."/>
            <person name="Foldi C."/>
            <person name="Dima B."/>
            <person name="Sanchez-Garcia M."/>
            <person name="Sanchez-Ramirez S."/>
            <person name="Szollosi G.J."/>
            <person name="Szarkandi J.G."/>
            <person name="Papp V."/>
            <person name="Albert L."/>
            <person name="Andreopoulos W."/>
            <person name="Angelini C."/>
            <person name="Antonin V."/>
            <person name="Barry K.W."/>
            <person name="Bougher N.L."/>
            <person name="Buchanan P."/>
            <person name="Buyck B."/>
            <person name="Bense V."/>
            <person name="Catcheside P."/>
            <person name="Chovatia M."/>
            <person name="Cooper J."/>
            <person name="Damon W."/>
            <person name="Desjardin D."/>
            <person name="Finy P."/>
            <person name="Geml J."/>
            <person name="Haridas S."/>
            <person name="Hughes K."/>
            <person name="Justo A."/>
            <person name="Karasinski D."/>
            <person name="Kautmanova I."/>
            <person name="Kiss B."/>
            <person name="Kocsube S."/>
            <person name="Kotiranta H."/>
            <person name="LaButti K.M."/>
            <person name="Lechner B.E."/>
            <person name="Liimatainen K."/>
            <person name="Lipzen A."/>
            <person name="Lukacs Z."/>
            <person name="Mihaltcheva S."/>
            <person name="Morgado L.N."/>
            <person name="Niskanen T."/>
            <person name="Noordeloos M.E."/>
            <person name="Ohm R.A."/>
            <person name="Ortiz-Santana B."/>
            <person name="Ovrebo C."/>
            <person name="Racz N."/>
            <person name="Riley R."/>
            <person name="Savchenko A."/>
            <person name="Shiryaev A."/>
            <person name="Soop K."/>
            <person name="Spirin V."/>
            <person name="Szebenyi C."/>
            <person name="Tomsovsky M."/>
            <person name="Tulloss R.E."/>
            <person name="Uehling J."/>
            <person name="Grigoriev I.V."/>
            <person name="Vagvolgyi C."/>
            <person name="Papp T."/>
            <person name="Martin F.M."/>
            <person name="Miettinen O."/>
            <person name="Hibbett D.S."/>
            <person name="Nagy L.G."/>
        </authorList>
    </citation>
    <scope>NUCLEOTIDE SEQUENCE [LARGE SCALE GENOMIC DNA]</scope>
    <source>
        <strain evidence="1 2">OMC1185</strain>
    </source>
</reference>
<dbReference type="EMBL" id="ML213515">
    <property type="protein sequence ID" value="TFK49821.1"/>
    <property type="molecule type" value="Genomic_DNA"/>
</dbReference>
<evidence type="ECO:0000313" key="2">
    <source>
        <dbReference type="Proteomes" id="UP000305948"/>
    </source>
</evidence>